<reference evidence="6 7" key="1">
    <citation type="submission" date="2023-09" db="EMBL/GenBank/DDBJ databases">
        <authorList>
            <person name="Rey-Velasco X."/>
        </authorList>
    </citation>
    <scope>NUCLEOTIDE SEQUENCE [LARGE SCALE GENOMIC DNA]</scope>
    <source>
        <strain evidence="6 7">W345</strain>
    </source>
</reference>
<dbReference type="Pfam" id="PF00815">
    <property type="entry name" value="Histidinol_dh"/>
    <property type="match status" value="1"/>
</dbReference>
<feature type="binding site" evidence="3">
    <location>
        <position position="265"/>
    </location>
    <ligand>
        <name>substrate</name>
    </ligand>
</feature>
<dbReference type="NCBIfam" id="TIGR00069">
    <property type="entry name" value="hisD"/>
    <property type="match status" value="1"/>
</dbReference>
<feature type="binding site" evidence="3">
    <location>
        <position position="331"/>
    </location>
    <ligand>
        <name>substrate</name>
    </ligand>
</feature>
<feature type="binding site" evidence="3">
    <location>
        <position position="423"/>
    </location>
    <ligand>
        <name>Zn(2+)</name>
        <dbReference type="ChEBI" id="CHEBI:29105"/>
    </ligand>
</feature>
<dbReference type="InterPro" id="IPR022695">
    <property type="entry name" value="Histidinol_DH_monofunct"/>
</dbReference>
<keyword evidence="3" id="KW-0028">Amino-acid biosynthesis</keyword>
<dbReference type="InterPro" id="IPR012131">
    <property type="entry name" value="Hstdl_DH"/>
</dbReference>
<evidence type="ECO:0000256" key="4">
    <source>
        <dbReference type="PIRNR" id="PIRNR000099"/>
    </source>
</evidence>
<comment type="similarity">
    <text evidence="1 3 4 5">Belongs to the histidinol dehydrogenase family.</text>
</comment>
<feature type="binding site" evidence="3">
    <location>
        <position position="262"/>
    </location>
    <ligand>
        <name>substrate</name>
    </ligand>
</feature>
<dbReference type="GO" id="GO:0004399">
    <property type="term" value="F:histidinol dehydrogenase activity"/>
    <property type="evidence" value="ECO:0007669"/>
    <property type="project" value="UniProtKB-EC"/>
</dbReference>
<feature type="active site" description="Proton acceptor" evidence="3">
    <location>
        <position position="330"/>
    </location>
</feature>
<dbReference type="Gene3D" id="3.40.50.1980">
    <property type="entry name" value="Nitrogenase molybdenum iron protein domain"/>
    <property type="match status" value="2"/>
</dbReference>
<protein>
    <recommendedName>
        <fullName evidence="3">Histidinol dehydrogenase</fullName>
        <shortName evidence="3">HDH</shortName>
        <ecNumber evidence="3">1.1.1.23</ecNumber>
    </recommendedName>
</protein>
<evidence type="ECO:0000313" key="6">
    <source>
        <dbReference type="EMBL" id="MDT0498407.1"/>
    </source>
</evidence>
<dbReference type="PANTHER" id="PTHR21256:SF2">
    <property type="entry name" value="HISTIDINE BIOSYNTHESIS TRIFUNCTIONAL PROTEIN"/>
    <property type="match status" value="1"/>
</dbReference>
<name>A0ABU2WKK8_9GAMM</name>
<comment type="catalytic activity">
    <reaction evidence="3">
        <text>L-histidinol + 2 NAD(+) + H2O = L-histidine + 2 NADH + 3 H(+)</text>
        <dbReference type="Rhea" id="RHEA:20641"/>
        <dbReference type="ChEBI" id="CHEBI:15377"/>
        <dbReference type="ChEBI" id="CHEBI:15378"/>
        <dbReference type="ChEBI" id="CHEBI:57540"/>
        <dbReference type="ChEBI" id="CHEBI:57595"/>
        <dbReference type="ChEBI" id="CHEBI:57699"/>
        <dbReference type="ChEBI" id="CHEBI:57945"/>
        <dbReference type="EC" id="1.1.1.23"/>
    </reaction>
</comment>
<keyword evidence="3" id="KW-0862">Zinc</keyword>
<evidence type="ECO:0000256" key="2">
    <source>
        <dbReference type="ARBA" id="ARBA00023002"/>
    </source>
</evidence>
<keyword evidence="3" id="KW-0368">Histidine biosynthesis</keyword>
<dbReference type="RefSeq" id="WP_311365814.1">
    <property type="nucleotide sequence ID" value="NZ_JAVRIC010000021.1"/>
</dbReference>
<feature type="binding site" evidence="3">
    <location>
        <position position="265"/>
    </location>
    <ligand>
        <name>Zn(2+)</name>
        <dbReference type="ChEBI" id="CHEBI:29105"/>
    </ligand>
</feature>
<dbReference type="SUPFAM" id="SSF53720">
    <property type="entry name" value="ALDH-like"/>
    <property type="match status" value="1"/>
</dbReference>
<dbReference type="PANTHER" id="PTHR21256">
    <property type="entry name" value="HISTIDINOL DEHYDROGENASE HDH"/>
    <property type="match status" value="1"/>
</dbReference>
<comment type="caution">
    <text evidence="6">The sequence shown here is derived from an EMBL/GenBank/DDBJ whole genome shotgun (WGS) entry which is preliminary data.</text>
</comment>
<accession>A0ABU2WKK8</accession>
<feature type="binding site" evidence="3">
    <location>
        <position position="364"/>
    </location>
    <ligand>
        <name>Zn(2+)</name>
        <dbReference type="ChEBI" id="CHEBI:29105"/>
    </ligand>
</feature>
<feature type="binding site" evidence="3">
    <location>
        <position position="262"/>
    </location>
    <ligand>
        <name>Zn(2+)</name>
        <dbReference type="ChEBI" id="CHEBI:29105"/>
    </ligand>
</feature>
<feature type="binding site" evidence="3">
    <location>
        <position position="217"/>
    </location>
    <ligand>
        <name>NAD(+)</name>
        <dbReference type="ChEBI" id="CHEBI:57540"/>
    </ligand>
</feature>
<dbReference type="EC" id="1.1.1.23" evidence="3"/>
<dbReference type="PIRSF" id="PIRSF000099">
    <property type="entry name" value="Histidinol_dh"/>
    <property type="match status" value="1"/>
</dbReference>
<gene>
    <name evidence="3 6" type="primary">hisD</name>
    <name evidence="6" type="ORF">RM530_13690</name>
</gene>
<dbReference type="InterPro" id="IPR016161">
    <property type="entry name" value="Ald_DH/histidinol_DH"/>
</dbReference>
<dbReference type="Gene3D" id="1.20.5.1300">
    <property type="match status" value="1"/>
</dbReference>
<evidence type="ECO:0000313" key="7">
    <source>
        <dbReference type="Proteomes" id="UP001254608"/>
    </source>
</evidence>
<feature type="binding site" evidence="3">
    <location>
        <position position="423"/>
    </location>
    <ligand>
        <name>substrate</name>
    </ligand>
</feature>
<evidence type="ECO:0000256" key="5">
    <source>
        <dbReference type="RuleBase" id="RU004175"/>
    </source>
</evidence>
<comment type="cofactor">
    <cofactor evidence="3">
        <name>Zn(2+)</name>
        <dbReference type="ChEBI" id="CHEBI:29105"/>
    </cofactor>
    <text evidence="3">Binds 1 zinc ion per subunit.</text>
</comment>
<organism evidence="6 7">
    <name type="scientific">Banduia mediterranea</name>
    <dbReference type="NCBI Taxonomy" id="3075609"/>
    <lineage>
        <taxon>Bacteria</taxon>
        <taxon>Pseudomonadati</taxon>
        <taxon>Pseudomonadota</taxon>
        <taxon>Gammaproteobacteria</taxon>
        <taxon>Nevskiales</taxon>
        <taxon>Algiphilaceae</taxon>
        <taxon>Banduia</taxon>
    </lineage>
</organism>
<comment type="pathway">
    <text evidence="3">Amino-acid biosynthesis; L-histidine biosynthesis; L-histidine from 5-phospho-alpha-D-ribose 1-diphosphate: step 9/9.</text>
</comment>
<dbReference type="Proteomes" id="UP001254608">
    <property type="component" value="Unassembled WGS sequence"/>
</dbReference>
<feature type="active site" description="Proton acceptor" evidence="3">
    <location>
        <position position="331"/>
    </location>
</feature>
<feature type="binding site" evidence="3">
    <location>
        <position position="194"/>
    </location>
    <ligand>
        <name>NAD(+)</name>
        <dbReference type="ChEBI" id="CHEBI:57540"/>
    </ligand>
</feature>
<keyword evidence="3" id="KW-0479">Metal-binding</keyword>
<keyword evidence="2 3" id="KW-0560">Oxidoreductase</keyword>
<feature type="binding site" evidence="3">
    <location>
        <position position="418"/>
    </location>
    <ligand>
        <name>substrate</name>
    </ligand>
</feature>
<keyword evidence="3" id="KW-0520">NAD</keyword>
<evidence type="ECO:0000256" key="1">
    <source>
        <dbReference type="ARBA" id="ARBA00010178"/>
    </source>
</evidence>
<evidence type="ECO:0000256" key="3">
    <source>
        <dbReference type="HAMAP-Rule" id="MF_01024"/>
    </source>
</evidence>
<dbReference type="PRINTS" id="PR00083">
    <property type="entry name" value="HOLDHDRGNASE"/>
</dbReference>
<dbReference type="HAMAP" id="MF_01024">
    <property type="entry name" value="HisD"/>
    <property type="match status" value="1"/>
</dbReference>
<feature type="binding site" evidence="3">
    <location>
        <position position="240"/>
    </location>
    <ligand>
        <name>substrate</name>
    </ligand>
</feature>
<dbReference type="EMBL" id="JAVRIC010000021">
    <property type="protein sequence ID" value="MDT0498407.1"/>
    <property type="molecule type" value="Genomic_DNA"/>
</dbReference>
<sequence>MPEINRLDSTNADFGARLDALLDRLPERDSQVQSVVADIIADVRVRGDAAVLEYTRRFDRLDATSLEALEIPRERLKAAWDGLPTALREALSTAHRRIRDYAERQGLQGFSFIDAHGNELGQRVTAMDRVGLYAPGGKAAYPSSVLMNAVPAKVAGVRELVMCVPTPDGIVNETVLAAIHLSGVDRVFTIGGAQAVAAMACGTQTIAQVDKIVGPGNAYVAEAKRQVFGMVGIDSIAGPSEIVVICDGQTDPRWTAMDLFSQAEHDEEAQSILISPDAAYLDAVQAAMDERLAELPRAGIVRASLRARGALILVRDLSEAVGVSNHIAPEHLELSVADPDALLDEVRHAGAVFLGRHTPEAFGDYCAGPNHVLPTSRAARYANPLGVYEFQKRSSLIRCSPEGARALAPIASRLADAEGLQAHAASARDRR</sequence>
<feature type="binding site" evidence="3">
    <location>
        <position position="364"/>
    </location>
    <ligand>
        <name>substrate</name>
    </ligand>
</feature>
<proteinExistence type="inferred from homology"/>
<keyword evidence="7" id="KW-1185">Reference proteome</keyword>
<dbReference type="CDD" id="cd06572">
    <property type="entry name" value="Histidinol_dh"/>
    <property type="match status" value="1"/>
</dbReference>
<feature type="binding site" evidence="3">
    <location>
        <position position="133"/>
    </location>
    <ligand>
        <name>NAD(+)</name>
        <dbReference type="ChEBI" id="CHEBI:57540"/>
    </ligand>
</feature>
<comment type="function">
    <text evidence="3">Catalyzes the sequential NAD-dependent oxidations of L-histidinol to L-histidinaldehyde and then to L-histidine.</text>
</comment>